<dbReference type="Pfam" id="PF02775">
    <property type="entry name" value="TPP_enzyme_C"/>
    <property type="match status" value="1"/>
</dbReference>
<dbReference type="RefSeq" id="WP_096197445.1">
    <property type="nucleotide sequence ID" value="NZ_NRGR01000021.1"/>
</dbReference>
<dbReference type="InterPro" id="IPR029035">
    <property type="entry name" value="DHS-like_NAD/FAD-binding_dom"/>
</dbReference>
<protein>
    <submittedName>
        <fullName evidence="7">Thiamine pyrophosphate-requiring protein</fullName>
    </submittedName>
</protein>
<dbReference type="NCBIfam" id="NF006129">
    <property type="entry name" value="PRK08273.1"/>
    <property type="match status" value="1"/>
</dbReference>
<dbReference type="GO" id="GO:0030976">
    <property type="term" value="F:thiamine pyrophosphate binding"/>
    <property type="evidence" value="ECO:0007669"/>
    <property type="project" value="InterPro"/>
</dbReference>
<dbReference type="InterPro" id="IPR029061">
    <property type="entry name" value="THDP-binding"/>
</dbReference>
<gene>
    <name evidence="7" type="ORF">CIK66_13190</name>
</gene>
<keyword evidence="8" id="KW-1185">Reference proteome</keyword>
<feature type="domain" description="Thiamine pyrophosphate enzyme central" evidence="4">
    <location>
        <begin position="201"/>
        <end position="331"/>
    </location>
</feature>
<dbReference type="InterPro" id="IPR047210">
    <property type="entry name" value="TPP_PYR_POXB-like"/>
</dbReference>
<keyword evidence="2 3" id="KW-0786">Thiamine pyrophosphate</keyword>
<dbReference type="InterPro" id="IPR012000">
    <property type="entry name" value="Thiamin_PyroP_enz_cen_dom"/>
</dbReference>
<feature type="domain" description="Thiamine pyrophosphate enzyme N-terminal TPP-binding" evidence="6">
    <location>
        <begin position="4"/>
        <end position="118"/>
    </location>
</feature>
<evidence type="ECO:0000313" key="7">
    <source>
        <dbReference type="EMBL" id="PCC38533.1"/>
    </source>
</evidence>
<evidence type="ECO:0000256" key="2">
    <source>
        <dbReference type="ARBA" id="ARBA00023052"/>
    </source>
</evidence>
<sequence>MTATVSDFVIDRLQEWGVGRVFGYPGDGIGDLDGALGRAERAGTGVSYVRPTHEEVSSLMATAHAKFTGEVGVCIATSSPGGFHLLNGLYDAKMDNQPVVAIVGQQPTTSLGTFVQQESNLERAFADVAVYVHTVVAPAQAQAVIDTAFRTARLRLGPAVVILPHDVQAMKMPDMASPRPSVARSSAVAPSMSITPPPEEIARAAEIINSGAKVTFLVGHGAAGATAEILEAASLVGAGIITALRGKQVVPSDVPHHTQQLGLLGSLPSVKQMKDCDTLVLLGTNFPYSEYLPRSGQARAVQIDLKPEHLGLRYPTELDLWGDVRSTLAALIPHLDRTDDLSWQNTAADNMVEWEAEMTAQAMVTYEDGVNPRRVFHELNKRLPAQAIVTADAGSTADWYGHHIRLRDGMTGDLSGRLATMLGAMPYATAAKFAFPERTVVCTIGDGAFQMLGMNELITIKKYLESWGDDPRFIVIVLHNDDLTQVSWEMRTQDANPLWSTAQDVESVDYAGWAELLGFAAWRVRSDDDVEPALDAAFATRGVTLIDAYTSKNTPPLPPHISAEFAKNTGIALLKGDPAEPGVLTASAQALLVEGVERAKQKLHLGQDEDPD</sequence>
<organism evidence="7 8">
    <name type="scientific">Brachybacterium alimentarium</name>
    <dbReference type="NCBI Taxonomy" id="47845"/>
    <lineage>
        <taxon>Bacteria</taxon>
        <taxon>Bacillati</taxon>
        <taxon>Actinomycetota</taxon>
        <taxon>Actinomycetes</taxon>
        <taxon>Micrococcales</taxon>
        <taxon>Dermabacteraceae</taxon>
        <taxon>Brachybacterium</taxon>
    </lineage>
</organism>
<dbReference type="OrthoDB" id="4959782at2"/>
<dbReference type="InterPro" id="IPR011766">
    <property type="entry name" value="TPP_enzyme_TPP-bd"/>
</dbReference>
<accession>A0A2A3YGS8</accession>
<dbReference type="CDD" id="cd07039">
    <property type="entry name" value="TPP_PYR_POX"/>
    <property type="match status" value="1"/>
</dbReference>
<evidence type="ECO:0000256" key="1">
    <source>
        <dbReference type="ARBA" id="ARBA00007812"/>
    </source>
</evidence>
<dbReference type="Pfam" id="PF02776">
    <property type="entry name" value="TPP_enzyme_N"/>
    <property type="match status" value="1"/>
</dbReference>
<dbReference type="SUPFAM" id="SSF52518">
    <property type="entry name" value="Thiamin diphosphate-binding fold (THDP-binding)"/>
    <property type="match status" value="2"/>
</dbReference>
<dbReference type="Gene3D" id="3.40.50.1220">
    <property type="entry name" value="TPP-binding domain"/>
    <property type="match status" value="1"/>
</dbReference>
<evidence type="ECO:0000259" key="5">
    <source>
        <dbReference type="Pfam" id="PF02775"/>
    </source>
</evidence>
<dbReference type="Gene3D" id="3.40.50.970">
    <property type="match status" value="2"/>
</dbReference>
<evidence type="ECO:0000259" key="6">
    <source>
        <dbReference type="Pfam" id="PF02776"/>
    </source>
</evidence>
<dbReference type="InterPro" id="IPR012001">
    <property type="entry name" value="Thiamin_PyroP_enz_TPP-bd_dom"/>
</dbReference>
<dbReference type="SUPFAM" id="SSF52467">
    <property type="entry name" value="DHS-like NAD/FAD-binding domain"/>
    <property type="match status" value="1"/>
</dbReference>
<dbReference type="PANTHER" id="PTHR42981:SF2">
    <property type="entry name" value="PYRUVATE DEHYDROGENASE [UBIQUINONE]"/>
    <property type="match status" value="1"/>
</dbReference>
<dbReference type="GO" id="GO:0003824">
    <property type="term" value="F:catalytic activity"/>
    <property type="evidence" value="ECO:0007669"/>
    <property type="project" value="InterPro"/>
</dbReference>
<evidence type="ECO:0000259" key="4">
    <source>
        <dbReference type="Pfam" id="PF00205"/>
    </source>
</evidence>
<dbReference type="Pfam" id="PF00205">
    <property type="entry name" value="TPP_enzyme_M"/>
    <property type="match status" value="1"/>
</dbReference>
<comment type="caution">
    <text evidence="7">The sequence shown here is derived from an EMBL/GenBank/DDBJ whole genome shotgun (WGS) entry which is preliminary data.</text>
</comment>
<name>A0A2A3YGS8_9MICO</name>
<dbReference type="Proteomes" id="UP000218598">
    <property type="component" value="Unassembled WGS sequence"/>
</dbReference>
<reference evidence="7 8" key="1">
    <citation type="journal article" date="2017" name="Elife">
        <title>Extensive horizontal gene transfer in cheese-associated bacteria.</title>
        <authorList>
            <person name="Bonham K.S."/>
            <person name="Wolfe B.E."/>
            <person name="Dutton R.J."/>
        </authorList>
    </citation>
    <scope>NUCLEOTIDE SEQUENCE [LARGE SCALE GENOMIC DNA]</scope>
    <source>
        <strain evidence="7 8">341_9</strain>
    </source>
</reference>
<dbReference type="EMBL" id="NRGR01000021">
    <property type="protein sequence ID" value="PCC38533.1"/>
    <property type="molecule type" value="Genomic_DNA"/>
</dbReference>
<comment type="similarity">
    <text evidence="1 3">Belongs to the TPP enzyme family.</text>
</comment>
<feature type="domain" description="Thiamine pyrophosphate enzyme TPP-binding" evidence="5">
    <location>
        <begin position="392"/>
        <end position="547"/>
    </location>
</feature>
<evidence type="ECO:0000313" key="8">
    <source>
        <dbReference type="Proteomes" id="UP000218598"/>
    </source>
</evidence>
<proteinExistence type="inferred from homology"/>
<evidence type="ECO:0000256" key="3">
    <source>
        <dbReference type="RuleBase" id="RU362132"/>
    </source>
</evidence>
<dbReference type="PANTHER" id="PTHR42981">
    <property type="entry name" value="PYRUVATE DEHYDROGENASE [UBIQUINONE]"/>
    <property type="match status" value="1"/>
</dbReference>
<dbReference type="AlphaFoldDB" id="A0A2A3YGS8"/>
<dbReference type="GO" id="GO:0000287">
    <property type="term" value="F:magnesium ion binding"/>
    <property type="evidence" value="ECO:0007669"/>
    <property type="project" value="InterPro"/>
</dbReference>
<dbReference type="InterPro" id="IPR047211">
    <property type="entry name" value="POXB-like"/>
</dbReference>